<dbReference type="AlphaFoldDB" id="A0A1F6CK05"/>
<proteinExistence type="predicted"/>
<sequence length="234" mass="25738">MTPAFAGPLETLLNMIEDRKMSITDVSLAEVTDGYLAYVEKLPELPLAETAQFILVASTLLLIKSRTLLPSLELSADERESVEELERRLARYALIRKTAKTLRSVWGKSPLSLAHRAPLRPPVFSPADAALSTIASAALRLVSILPKPEALAQAAVAPILALEDVIATVRTRLISAIRTSFRELTKSRDRHETIVYFLAMLELVRSGSASVTQEKLFEDITIELENATAPRYGT</sequence>
<evidence type="ECO:0000313" key="3">
    <source>
        <dbReference type="Proteomes" id="UP000176445"/>
    </source>
</evidence>
<dbReference type="PANTHER" id="PTHR33969:SF2">
    <property type="entry name" value="SEGREGATION AND CONDENSATION PROTEIN A"/>
    <property type="match status" value="1"/>
</dbReference>
<dbReference type="PANTHER" id="PTHR33969">
    <property type="entry name" value="SEGREGATION AND CONDENSATION PROTEIN A"/>
    <property type="match status" value="1"/>
</dbReference>
<dbReference type="EMBL" id="MFKW01000075">
    <property type="protein sequence ID" value="OGG49347.1"/>
    <property type="molecule type" value="Genomic_DNA"/>
</dbReference>
<comment type="caution">
    <text evidence="2">The sequence shown here is derived from an EMBL/GenBank/DDBJ whole genome shotgun (WGS) entry which is preliminary data.</text>
</comment>
<dbReference type="Gene3D" id="1.10.10.580">
    <property type="entry name" value="Structural maintenance of chromosome 1. Chain E"/>
    <property type="match status" value="1"/>
</dbReference>
<name>A0A1F6CK05_9BACT</name>
<gene>
    <name evidence="2" type="ORF">A2704_04190</name>
</gene>
<evidence type="ECO:0000313" key="2">
    <source>
        <dbReference type="EMBL" id="OGG49347.1"/>
    </source>
</evidence>
<protein>
    <recommendedName>
        <fullName evidence="1">Segregation and condensation protein A</fullName>
    </recommendedName>
</protein>
<dbReference type="Proteomes" id="UP000176445">
    <property type="component" value="Unassembled WGS sequence"/>
</dbReference>
<accession>A0A1F6CK05</accession>
<dbReference type="Pfam" id="PF02616">
    <property type="entry name" value="SMC_ScpA"/>
    <property type="match status" value="2"/>
</dbReference>
<dbReference type="Gene3D" id="6.10.250.2410">
    <property type="match status" value="1"/>
</dbReference>
<organism evidence="2 3">
    <name type="scientific">Candidatus Kaiserbacteria bacterium RIFCSPHIGHO2_01_FULL_54_36b</name>
    <dbReference type="NCBI Taxonomy" id="1798483"/>
    <lineage>
        <taxon>Bacteria</taxon>
        <taxon>Candidatus Kaiseribacteriota</taxon>
    </lineage>
</organism>
<reference evidence="2 3" key="1">
    <citation type="journal article" date="2016" name="Nat. Commun.">
        <title>Thousands of microbial genomes shed light on interconnected biogeochemical processes in an aquifer system.</title>
        <authorList>
            <person name="Anantharaman K."/>
            <person name="Brown C.T."/>
            <person name="Hug L.A."/>
            <person name="Sharon I."/>
            <person name="Castelle C.J."/>
            <person name="Probst A.J."/>
            <person name="Thomas B.C."/>
            <person name="Singh A."/>
            <person name="Wilkins M.J."/>
            <person name="Karaoz U."/>
            <person name="Brodie E.L."/>
            <person name="Williams K.H."/>
            <person name="Hubbard S.S."/>
            <person name="Banfield J.F."/>
        </authorList>
    </citation>
    <scope>NUCLEOTIDE SEQUENCE [LARGE SCALE GENOMIC DNA]</scope>
</reference>
<dbReference type="InterPro" id="IPR023093">
    <property type="entry name" value="ScpA-like_C"/>
</dbReference>
<evidence type="ECO:0000256" key="1">
    <source>
        <dbReference type="ARBA" id="ARBA00044777"/>
    </source>
</evidence>
<dbReference type="InterPro" id="IPR003768">
    <property type="entry name" value="ScpA"/>
</dbReference>